<organism evidence="1">
    <name type="scientific">Variovorax paradoxus</name>
    <dbReference type="NCBI Taxonomy" id="34073"/>
    <lineage>
        <taxon>Bacteria</taxon>
        <taxon>Pseudomonadati</taxon>
        <taxon>Pseudomonadota</taxon>
        <taxon>Betaproteobacteria</taxon>
        <taxon>Burkholderiales</taxon>
        <taxon>Comamonadaceae</taxon>
        <taxon>Variovorax</taxon>
    </lineage>
</organism>
<protein>
    <recommendedName>
        <fullName evidence="2">Orc1-like AAA ATPase domain-containing protein</fullName>
    </recommendedName>
</protein>
<reference evidence="1" key="1">
    <citation type="submission" date="2019-12" db="EMBL/GenBank/DDBJ databases">
        <authorList>
            <person name="Cremers G."/>
        </authorList>
    </citation>
    <scope>NUCLEOTIDE SEQUENCE</scope>
    <source>
        <strain evidence="1">Vvax</strain>
    </source>
</reference>
<evidence type="ECO:0000313" key="1">
    <source>
        <dbReference type="EMBL" id="CAA2105334.1"/>
    </source>
</evidence>
<dbReference type="InterPro" id="IPR027417">
    <property type="entry name" value="P-loop_NTPase"/>
</dbReference>
<dbReference type="RefSeq" id="WP_339090795.1">
    <property type="nucleotide sequence ID" value="NZ_LR743507.1"/>
</dbReference>
<accession>A0A679IX00</accession>
<proteinExistence type="predicted"/>
<dbReference type="SUPFAM" id="SSF52540">
    <property type="entry name" value="P-loop containing nucleoside triphosphate hydrolases"/>
    <property type="match status" value="1"/>
</dbReference>
<dbReference type="Gene3D" id="3.40.50.300">
    <property type="entry name" value="P-loop containing nucleotide triphosphate hydrolases"/>
    <property type="match status" value="1"/>
</dbReference>
<sequence>MMMPAPFESLPDEPPRTPITLESLQRQVAELEQRDAAQREGERDLAQPLACAATLVEFDPRRLLAVFDVAVDDANLERLIGHTEDPYGSSAGDPVSPVSWRLTQAARRRALAVIGEPESLRTLRRRLSVAAPGTLQRMADLLLYGEPLPATLAIGELAALVEAHDWYQGLLPWLPPAETLRRRLAMAQLLEPMQRLIGDQFVGRTHELERLADYVGILKADGLLTSVGVSARRFVRRTRRSLMADPPLFVLGPGGVGKSSLMARFILDHVGPAGGTPIPFVLVDFDRAQVEPTLPLSLLLAALQQLRAQFPLHDAAMARMSESLAQRMRVRDAAEFTKSYSLQETVVMDFARQVDMVLGGHDDPTPLLWVLDTFEEPQRMGDSTVGPLWELMNTLQRHLPRLRLVVCGRVAPPGFRWDTVPLEEFDALSAVAYLRQRLAQIGAANRADEATLTRVIALVGRSPLVLRLAARLIAEADPKLLMLKVRRERILVVLFHRVLEHIRVHGQLDAQQQVDAAERARLQQELGLLVFPGLAVRRITAGVIRHVLAKPCGVAMRDPQHAERLFKALRQQVDIVDAGDDEGGEPSLLHRSDLRRMMLRDLEAKAGSRTVERIARRAVRYHQSLSTPSHRAEEIYHRLRLEQSEATIRARWMPEVQPYLQNALEEMEGPAMRVLLADLLGVTLDAETLRDAAQEDWERQAERRATEYLRNASPERAMRILNERRQRLHASPLLGLEAQALHLLGEFGRAAAMALRAHNECAESGDMPAACDAALLLAVAQEANDDPSHAHARADEALELARQLGDQILLLRAGVTLLRLERRQGLPEEELVPRVQELNSLLDTETLRDLRRRPVLLRELLAELAALNPRLLRAGIDVLGVELPSLEEASELAATLQLWAAQAPELASDSARAFGVATEGNKPLPTRDEWMSWLWQSGSDRTRQLLLALLRTMPPHSDVLARLADLYRREVQRRIVRAEAARAA</sequence>
<gene>
    <name evidence="1" type="ORF">VVAX_03202</name>
</gene>
<dbReference type="CDD" id="cd00882">
    <property type="entry name" value="Ras_like_GTPase"/>
    <property type="match status" value="1"/>
</dbReference>
<dbReference type="AlphaFoldDB" id="A0A679IX00"/>
<name>A0A679IX00_VARPD</name>
<dbReference type="EMBL" id="LR743507">
    <property type="protein sequence ID" value="CAA2105334.1"/>
    <property type="molecule type" value="Genomic_DNA"/>
</dbReference>
<evidence type="ECO:0008006" key="2">
    <source>
        <dbReference type="Google" id="ProtNLM"/>
    </source>
</evidence>